<dbReference type="GO" id="GO:0008270">
    <property type="term" value="F:zinc ion binding"/>
    <property type="evidence" value="ECO:0007669"/>
    <property type="project" value="TreeGrafter"/>
</dbReference>
<name>A0A6A4MLQ3_9ERIC</name>
<dbReference type="SUPFAM" id="SSF63737">
    <property type="entry name" value="Leukotriene A4 hydrolase N-terminal domain"/>
    <property type="match status" value="1"/>
</dbReference>
<feature type="domain" description="Aminopeptidase N-like N-terminal" evidence="1">
    <location>
        <begin position="97"/>
        <end position="258"/>
    </location>
</feature>
<dbReference type="InterPro" id="IPR050344">
    <property type="entry name" value="Peptidase_M1_aminopeptidases"/>
</dbReference>
<reference evidence="2 3" key="1">
    <citation type="journal article" date="2019" name="Genome Biol. Evol.">
        <title>The Rhododendron genome and chromosomal organization provide insight into shared whole-genome duplications across the heath family (Ericaceae).</title>
        <authorList>
            <person name="Soza V.L."/>
            <person name="Lindsley D."/>
            <person name="Waalkes A."/>
            <person name="Ramage E."/>
            <person name="Patwardhan R.P."/>
            <person name="Burton J.N."/>
            <person name="Adey A."/>
            <person name="Kumar A."/>
            <person name="Qiu R."/>
            <person name="Shendure J."/>
            <person name="Hall B."/>
        </authorList>
    </citation>
    <scope>NUCLEOTIDE SEQUENCE [LARGE SCALE GENOMIC DNA]</scope>
    <source>
        <strain evidence="2">RSF 1966-606</strain>
    </source>
</reference>
<dbReference type="SUPFAM" id="SSF50249">
    <property type="entry name" value="Nucleic acid-binding proteins"/>
    <property type="match status" value="1"/>
</dbReference>
<dbReference type="InterPro" id="IPR012340">
    <property type="entry name" value="NA-bd_OB-fold"/>
</dbReference>
<gene>
    <name evidence="2" type="ORF">C3L33_00153</name>
</gene>
<accession>A0A6A4MLQ3</accession>
<comment type="caution">
    <text evidence="2">The sequence shown here is derived from an EMBL/GenBank/DDBJ whole genome shotgun (WGS) entry which is preliminary data.</text>
</comment>
<dbReference type="GO" id="GO:0070006">
    <property type="term" value="F:metalloaminopeptidase activity"/>
    <property type="evidence" value="ECO:0007669"/>
    <property type="project" value="TreeGrafter"/>
</dbReference>
<dbReference type="OrthoDB" id="10031169at2759"/>
<dbReference type="GO" id="GO:0006508">
    <property type="term" value="P:proteolysis"/>
    <property type="evidence" value="ECO:0007669"/>
    <property type="project" value="InterPro"/>
</dbReference>
<dbReference type="GO" id="GO:0005737">
    <property type="term" value="C:cytoplasm"/>
    <property type="evidence" value="ECO:0007669"/>
    <property type="project" value="TreeGrafter"/>
</dbReference>
<dbReference type="Proteomes" id="UP000428333">
    <property type="component" value="Linkage Group LG01"/>
</dbReference>
<dbReference type="AlphaFoldDB" id="A0A6A4MLQ3"/>
<dbReference type="GO" id="GO:0005615">
    <property type="term" value="C:extracellular space"/>
    <property type="evidence" value="ECO:0007669"/>
    <property type="project" value="TreeGrafter"/>
</dbReference>
<dbReference type="InterPro" id="IPR001930">
    <property type="entry name" value="Peptidase_M1"/>
</dbReference>
<keyword evidence="3" id="KW-1185">Reference proteome</keyword>
<evidence type="ECO:0000313" key="3">
    <source>
        <dbReference type="Proteomes" id="UP000428333"/>
    </source>
</evidence>
<dbReference type="PANTHER" id="PTHR11533:SF274">
    <property type="entry name" value="AMINOPEPTIDASE"/>
    <property type="match status" value="1"/>
</dbReference>
<dbReference type="GO" id="GO:0043171">
    <property type="term" value="P:peptide catabolic process"/>
    <property type="evidence" value="ECO:0007669"/>
    <property type="project" value="TreeGrafter"/>
</dbReference>
<protein>
    <recommendedName>
        <fullName evidence="1">Aminopeptidase N-like N-terminal domain-containing protein</fullName>
    </recommendedName>
</protein>
<dbReference type="GO" id="GO:0016020">
    <property type="term" value="C:membrane"/>
    <property type="evidence" value="ECO:0007669"/>
    <property type="project" value="TreeGrafter"/>
</dbReference>
<organism evidence="2 3">
    <name type="scientific">Rhododendron williamsianum</name>
    <dbReference type="NCBI Taxonomy" id="262921"/>
    <lineage>
        <taxon>Eukaryota</taxon>
        <taxon>Viridiplantae</taxon>
        <taxon>Streptophyta</taxon>
        <taxon>Embryophyta</taxon>
        <taxon>Tracheophyta</taxon>
        <taxon>Spermatophyta</taxon>
        <taxon>Magnoliopsida</taxon>
        <taxon>eudicotyledons</taxon>
        <taxon>Gunneridae</taxon>
        <taxon>Pentapetalae</taxon>
        <taxon>asterids</taxon>
        <taxon>Ericales</taxon>
        <taxon>Ericaceae</taxon>
        <taxon>Ericoideae</taxon>
        <taxon>Rhodoreae</taxon>
        <taxon>Rhododendron</taxon>
    </lineage>
</organism>
<dbReference type="PANTHER" id="PTHR11533">
    <property type="entry name" value="PROTEASE M1 ZINC METALLOPROTEASE"/>
    <property type="match status" value="1"/>
</dbReference>
<evidence type="ECO:0000259" key="1">
    <source>
        <dbReference type="Pfam" id="PF17900"/>
    </source>
</evidence>
<evidence type="ECO:0000313" key="2">
    <source>
        <dbReference type="EMBL" id="KAE9468011.1"/>
    </source>
</evidence>
<dbReference type="InterPro" id="IPR045357">
    <property type="entry name" value="Aminopeptidase_N-like_N"/>
</dbReference>
<feature type="non-terminal residue" evidence="2">
    <location>
        <position position="1"/>
    </location>
</feature>
<dbReference type="PRINTS" id="PR00756">
    <property type="entry name" value="ALADIPTASE"/>
</dbReference>
<dbReference type="GO" id="GO:0042277">
    <property type="term" value="F:peptide binding"/>
    <property type="evidence" value="ECO:0007669"/>
    <property type="project" value="TreeGrafter"/>
</dbReference>
<dbReference type="EMBL" id="QEFC01000003">
    <property type="protein sequence ID" value="KAE9468011.1"/>
    <property type="molecule type" value="Genomic_DNA"/>
</dbReference>
<proteinExistence type="predicted"/>
<dbReference type="InterPro" id="IPR042097">
    <property type="entry name" value="Aminopeptidase_N-like_N_sf"/>
</dbReference>
<dbReference type="Pfam" id="PF17900">
    <property type="entry name" value="Peptidase_M1_N"/>
    <property type="match status" value="1"/>
</dbReference>
<sequence length="307" mass="34587">MAPNILPLDKLHPQSRNFTIQCMLTEKAIPRQSADSSSHYQRLVFQDAQGNKMQGIIYGDSIEIFAKRLKVYHTPITNAVITRIKERFRFLPNIYQIVVNAKTPVEHIEVDGLSIRTLVYNFTSITALHTKLVPSDVVLEGEDEMLILVFDEALRVEDGVLWISFSGVLNEHMRGFYKGTYMDGGVKKNMAVTQFEAVDARRCFPCWDEPALKATFKITMEVPSELTALSNMPVIHEELHGQIKTVSFEESPIMSTYVVAVVIGSFDYIEDSTADGIKVRAYCPVGESDKGRFALNVAVKSLDLFKK</sequence>
<dbReference type="Gene3D" id="2.60.40.1730">
    <property type="entry name" value="tricorn interacting facor f3 domain"/>
    <property type="match status" value="1"/>
</dbReference>